<organism evidence="2 3">
    <name type="scientific">Romanomermis culicivorax</name>
    <name type="common">Nematode worm</name>
    <dbReference type="NCBI Taxonomy" id="13658"/>
    <lineage>
        <taxon>Eukaryota</taxon>
        <taxon>Metazoa</taxon>
        <taxon>Ecdysozoa</taxon>
        <taxon>Nematoda</taxon>
        <taxon>Enoplea</taxon>
        <taxon>Dorylaimia</taxon>
        <taxon>Mermithida</taxon>
        <taxon>Mermithoidea</taxon>
        <taxon>Mermithidae</taxon>
        <taxon>Romanomermis</taxon>
    </lineage>
</organism>
<dbReference type="Proteomes" id="UP000887565">
    <property type="component" value="Unplaced"/>
</dbReference>
<protein>
    <submittedName>
        <fullName evidence="3">Uncharacterized protein</fullName>
    </submittedName>
</protein>
<keyword evidence="2" id="KW-1185">Reference proteome</keyword>
<reference evidence="3" key="1">
    <citation type="submission" date="2022-11" db="UniProtKB">
        <authorList>
            <consortium name="WormBaseParasite"/>
        </authorList>
    </citation>
    <scope>IDENTIFICATION</scope>
</reference>
<evidence type="ECO:0000313" key="2">
    <source>
        <dbReference type="Proteomes" id="UP000887565"/>
    </source>
</evidence>
<sequence>MTGDVGVIPSYRPTEGTTAPSARVIAQGPPPGIPTDSALEVIDSSSVTDAMRAIWSMDLAKKYPHLP</sequence>
<dbReference type="AlphaFoldDB" id="A0A915KTS5"/>
<evidence type="ECO:0000313" key="3">
    <source>
        <dbReference type="WBParaSite" id="nRc.2.0.1.t42178-RA"/>
    </source>
</evidence>
<feature type="region of interest" description="Disordered" evidence="1">
    <location>
        <begin position="1"/>
        <end position="35"/>
    </location>
</feature>
<name>A0A915KTS5_ROMCU</name>
<evidence type="ECO:0000256" key="1">
    <source>
        <dbReference type="SAM" id="MobiDB-lite"/>
    </source>
</evidence>
<proteinExistence type="predicted"/>
<dbReference type="WBParaSite" id="nRc.2.0.1.t42178-RA">
    <property type="protein sequence ID" value="nRc.2.0.1.t42178-RA"/>
    <property type="gene ID" value="nRc.2.0.1.g42178"/>
</dbReference>
<accession>A0A915KTS5</accession>